<dbReference type="AlphaFoldDB" id="A0A292Q3Y3"/>
<evidence type="ECO:0000313" key="14">
    <source>
        <dbReference type="Proteomes" id="UP001412239"/>
    </source>
</evidence>
<feature type="compositionally biased region" description="Gly residues" evidence="10">
    <location>
        <begin position="644"/>
        <end position="653"/>
    </location>
</feature>
<evidence type="ECO:0008006" key="15">
    <source>
        <dbReference type="Google" id="ProtNLM"/>
    </source>
</evidence>
<feature type="compositionally biased region" description="Basic and acidic residues" evidence="10">
    <location>
        <begin position="295"/>
        <end position="307"/>
    </location>
</feature>
<dbReference type="GO" id="GO:0000779">
    <property type="term" value="C:condensed chromosome, centromeric region"/>
    <property type="evidence" value="ECO:0007669"/>
    <property type="project" value="UniProtKB-ARBA"/>
</dbReference>
<feature type="compositionally biased region" description="Basic and acidic residues" evidence="10">
    <location>
        <begin position="467"/>
        <end position="482"/>
    </location>
</feature>
<feature type="compositionally biased region" description="Basic and acidic residues" evidence="10">
    <location>
        <begin position="377"/>
        <end position="390"/>
    </location>
</feature>
<dbReference type="EMBL" id="LN890972">
    <property type="protein sequence ID" value="CUS13443.1"/>
    <property type="molecule type" value="Genomic_DNA"/>
</dbReference>
<feature type="compositionally biased region" description="Basic and acidic residues" evidence="10">
    <location>
        <begin position="507"/>
        <end position="540"/>
    </location>
</feature>
<feature type="domain" description="Shugoshin C-terminal" evidence="11">
    <location>
        <begin position="422"/>
        <end position="444"/>
    </location>
</feature>
<proteinExistence type="inferred from homology"/>
<feature type="region of interest" description="Disordered" evidence="10">
    <location>
        <begin position="146"/>
        <end position="243"/>
    </location>
</feature>
<keyword evidence="8" id="KW-0137">Centromere</keyword>
<comment type="subcellular location">
    <subcellularLocation>
        <location evidence="1">Chromosome</location>
        <location evidence="1">Centromere</location>
    </subcellularLocation>
</comment>
<feature type="domain" description="Shugoshin N-terminal coiled-coil" evidence="12">
    <location>
        <begin position="15"/>
        <end position="59"/>
    </location>
</feature>
<dbReference type="Proteomes" id="UP001412239">
    <property type="component" value="Unassembled WGS sequence"/>
</dbReference>
<evidence type="ECO:0000256" key="3">
    <source>
        <dbReference type="ARBA" id="ARBA00022454"/>
    </source>
</evidence>
<keyword evidence="6 9" id="KW-0175">Coiled coil</keyword>
<evidence type="ECO:0000259" key="12">
    <source>
        <dbReference type="Pfam" id="PF07558"/>
    </source>
</evidence>
<feature type="region of interest" description="Disordered" evidence="10">
    <location>
        <begin position="321"/>
        <end position="598"/>
    </location>
</feature>
<dbReference type="GO" id="GO:0045132">
    <property type="term" value="P:meiotic chromosome segregation"/>
    <property type="evidence" value="ECO:0007669"/>
    <property type="project" value="InterPro"/>
</dbReference>
<evidence type="ECO:0000256" key="4">
    <source>
        <dbReference type="ARBA" id="ARBA00022618"/>
    </source>
</evidence>
<feature type="region of interest" description="Disordered" evidence="10">
    <location>
        <begin position="273"/>
        <end position="307"/>
    </location>
</feature>
<feature type="coiled-coil region" evidence="9">
    <location>
        <begin position="12"/>
        <end position="102"/>
    </location>
</feature>
<organism evidence="13 14">
    <name type="scientific">Tuber aestivum</name>
    <name type="common">summer truffle</name>
    <dbReference type="NCBI Taxonomy" id="59557"/>
    <lineage>
        <taxon>Eukaryota</taxon>
        <taxon>Fungi</taxon>
        <taxon>Dikarya</taxon>
        <taxon>Ascomycota</taxon>
        <taxon>Pezizomycotina</taxon>
        <taxon>Pezizomycetes</taxon>
        <taxon>Pezizales</taxon>
        <taxon>Tuberaceae</taxon>
        <taxon>Tuber</taxon>
    </lineage>
</organism>
<keyword evidence="14" id="KW-1185">Reference proteome</keyword>
<keyword evidence="3" id="KW-0158">Chromosome</keyword>
<evidence type="ECO:0000259" key="11">
    <source>
        <dbReference type="Pfam" id="PF07557"/>
    </source>
</evidence>
<accession>A0A292Q3Y3</accession>
<evidence type="ECO:0000256" key="6">
    <source>
        <dbReference type="ARBA" id="ARBA00023054"/>
    </source>
</evidence>
<comment type="similarity">
    <text evidence="2">Belongs to the shugoshin family.</text>
</comment>
<evidence type="ECO:0000256" key="8">
    <source>
        <dbReference type="ARBA" id="ARBA00023328"/>
    </source>
</evidence>
<feature type="compositionally biased region" description="Polar residues" evidence="10">
    <location>
        <begin position="356"/>
        <end position="367"/>
    </location>
</feature>
<dbReference type="Pfam" id="PF07558">
    <property type="entry name" value="Shugoshin_N"/>
    <property type="match status" value="1"/>
</dbReference>
<feature type="compositionally biased region" description="Basic and acidic residues" evidence="10">
    <location>
        <begin position="178"/>
        <end position="192"/>
    </location>
</feature>
<feature type="compositionally biased region" description="Basic and acidic residues" evidence="10">
    <location>
        <begin position="322"/>
        <end position="337"/>
    </location>
</feature>
<evidence type="ECO:0000256" key="10">
    <source>
        <dbReference type="SAM" id="MobiDB-lite"/>
    </source>
</evidence>
<evidence type="ECO:0000313" key="13">
    <source>
        <dbReference type="EMBL" id="CUS13443.1"/>
    </source>
</evidence>
<protein>
    <recommendedName>
        <fullName evidence="15">Shugoshin C-terminal domain-containing protein</fullName>
    </recommendedName>
</protein>
<dbReference type="Pfam" id="PF07557">
    <property type="entry name" value="Shugoshin_C"/>
    <property type="match status" value="1"/>
</dbReference>
<evidence type="ECO:0000256" key="1">
    <source>
        <dbReference type="ARBA" id="ARBA00004584"/>
    </source>
</evidence>
<evidence type="ECO:0000256" key="9">
    <source>
        <dbReference type="SAM" id="Coils"/>
    </source>
</evidence>
<keyword evidence="5" id="KW-0159">Chromosome partition</keyword>
<keyword evidence="7" id="KW-0131">Cell cycle</keyword>
<dbReference type="GO" id="GO:0051301">
    <property type="term" value="P:cell division"/>
    <property type="evidence" value="ECO:0007669"/>
    <property type="project" value="UniProtKB-KW"/>
</dbReference>
<name>A0A292Q3Y3_9PEZI</name>
<evidence type="ECO:0000256" key="7">
    <source>
        <dbReference type="ARBA" id="ARBA00023306"/>
    </source>
</evidence>
<evidence type="ECO:0000256" key="2">
    <source>
        <dbReference type="ARBA" id="ARBA00010845"/>
    </source>
</evidence>
<reference evidence="13" key="1">
    <citation type="submission" date="2015-10" db="EMBL/GenBank/DDBJ databases">
        <authorList>
            <person name="Regsiter A."/>
            <person name="william w."/>
        </authorList>
    </citation>
    <scope>NUCLEOTIDE SEQUENCE</scope>
    <source>
        <strain evidence="13">Montdore</strain>
    </source>
</reference>
<feature type="region of interest" description="Disordered" evidence="10">
    <location>
        <begin position="641"/>
        <end position="695"/>
    </location>
</feature>
<dbReference type="GO" id="GO:0005634">
    <property type="term" value="C:nucleus"/>
    <property type="evidence" value="ECO:0007669"/>
    <property type="project" value="InterPro"/>
</dbReference>
<keyword evidence="4" id="KW-0132">Cell division</keyword>
<evidence type="ECO:0000256" key="5">
    <source>
        <dbReference type="ARBA" id="ARBA00022829"/>
    </source>
</evidence>
<sequence>MARLNDPQTESLEALKKRFLRQNREIARVNSTQSVRIRNLEDETTRLLTENIELREQVIKLQASLDRREKARVVVESVEATKKKLEEKVAELDEIVRGLGQVITTSPQGSKLAVRQPRAHVASHHQRIWKSQLTLGEMHDGQLPAIHEDARSRRNSLNVEEHRRSSLNFEEISLPPPRPEDNRHDDSDEDLRPPVSSLLDTRPRRRRDSAMALDLGIPNKPAVPSKTQPPPPSNENTISKASKRKFEREAEAVMELVADMEFKFSRISERPTEVVRPTGEAENVRATKTPENAEEDRVPEEQCKARGEEVPSKIVRLVLNSDARKRKEASVSIDEKYAPPIAPAISAGSRRALGPKSTNSDPANSPLKQARITSALGKDEKSYDKLEKVDLNPPPPMKAYRSSHARDADPTLPDAEQPTNMRASRRAKSGVNYALPNLRDKMRRDDRAAEVARGEGRNQKRTSGRSRSKEPVVESELRIKSEDPEDADDEDQWLNLPPMPPPTQTSRSEEDLRKHKETGIGGLLERKPGRGGGGREKDLESGPLPSMISQRKRRTSSLHCPLDGMNPGNEEGGRPRAVSGHSEGKPKTVITEGPDPSIDCNHRILIDASTVRKKVHSHLPPSSTNAEDNEGVFEGVRGSRRVTLGGGPVGGEGAKTVRGVKSNGHMMSQDGGDDERRRLGPPGPGIGARRRSMML</sequence>
<gene>
    <name evidence="13" type="ORF">GSTUAT00002380001</name>
</gene>
<feature type="compositionally biased region" description="Acidic residues" evidence="10">
    <location>
        <begin position="483"/>
        <end position="492"/>
    </location>
</feature>
<feature type="compositionally biased region" description="Basic and acidic residues" evidence="10">
    <location>
        <begin position="438"/>
        <end position="458"/>
    </location>
</feature>
<dbReference type="InterPro" id="IPR011516">
    <property type="entry name" value="Shugoshin_N"/>
</dbReference>
<dbReference type="InterPro" id="IPR011515">
    <property type="entry name" value="Shugoshin_C"/>
</dbReference>